<evidence type="ECO:0000256" key="1">
    <source>
        <dbReference type="SAM" id="MobiDB-lite"/>
    </source>
</evidence>
<reference evidence="4" key="2">
    <citation type="submission" date="2019-09" db="UniProtKB">
        <authorList>
            <consortium name="WormBaseParasite"/>
        </authorList>
    </citation>
    <scope>IDENTIFICATION</scope>
</reference>
<proteinExistence type="predicted"/>
<reference evidence="2 3" key="1">
    <citation type="submission" date="2018-11" db="EMBL/GenBank/DDBJ databases">
        <authorList>
            <consortium name="Pathogen Informatics"/>
        </authorList>
    </citation>
    <scope>NUCLEOTIDE SEQUENCE [LARGE SCALE GENOMIC DNA]</scope>
</reference>
<accession>A0A183FRN0</accession>
<dbReference type="WBParaSite" id="HPBE_0001050401-mRNA-1">
    <property type="protein sequence ID" value="HPBE_0001050401-mRNA-1"/>
    <property type="gene ID" value="HPBE_0001050401"/>
</dbReference>
<feature type="compositionally biased region" description="Basic and acidic residues" evidence="1">
    <location>
        <begin position="177"/>
        <end position="209"/>
    </location>
</feature>
<keyword evidence="3" id="KW-1185">Reference proteome</keyword>
<organism evidence="3 4">
    <name type="scientific">Heligmosomoides polygyrus</name>
    <name type="common">Parasitic roundworm</name>
    <dbReference type="NCBI Taxonomy" id="6339"/>
    <lineage>
        <taxon>Eukaryota</taxon>
        <taxon>Metazoa</taxon>
        <taxon>Ecdysozoa</taxon>
        <taxon>Nematoda</taxon>
        <taxon>Chromadorea</taxon>
        <taxon>Rhabditida</taxon>
        <taxon>Rhabditina</taxon>
        <taxon>Rhabditomorpha</taxon>
        <taxon>Strongyloidea</taxon>
        <taxon>Heligmosomidae</taxon>
        <taxon>Heligmosomoides</taxon>
    </lineage>
</organism>
<protein>
    <submittedName>
        <fullName evidence="2 4">Uncharacterized protein</fullName>
    </submittedName>
</protein>
<evidence type="ECO:0000313" key="2">
    <source>
        <dbReference type="EMBL" id="VDO85313.1"/>
    </source>
</evidence>
<evidence type="ECO:0000313" key="3">
    <source>
        <dbReference type="Proteomes" id="UP000050761"/>
    </source>
</evidence>
<gene>
    <name evidence="2" type="ORF">HPBE_LOCUS10505</name>
</gene>
<dbReference type="AlphaFoldDB" id="A0A183FRN0"/>
<name>A0A183FRN0_HELPZ</name>
<accession>A0A3P8A383</accession>
<evidence type="ECO:0000313" key="4">
    <source>
        <dbReference type="WBParaSite" id="HPBE_0001050401-mRNA-1"/>
    </source>
</evidence>
<feature type="region of interest" description="Disordered" evidence="1">
    <location>
        <begin position="169"/>
        <end position="217"/>
    </location>
</feature>
<dbReference type="Proteomes" id="UP000050761">
    <property type="component" value="Unassembled WGS sequence"/>
</dbReference>
<sequence length="217" mass="23648">MCFSSESCNAETPAHGSIHHISMCSRSTSIKTDGLINRERSVKRRVTALVRSASVFRPLAVFASVHSSGEPESSSRCLSAGLRAYFLQFVRQIISARGSSCNSAASCTSQWPSDNGTVCRCTTSLLAGAAGAAGVFWRTCRSNSTAQTVFYASLLAGLLCPSDEAKRRAEREEEERIGEREREGIDRGFSERREEEGGRRDGGREETRARWGGCPIL</sequence>
<dbReference type="EMBL" id="UZAH01026785">
    <property type="protein sequence ID" value="VDO85313.1"/>
    <property type="molecule type" value="Genomic_DNA"/>
</dbReference>